<evidence type="ECO:0000313" key="11">
    <source>
        <dbReference type="Ensembl" id="ENSLLEP00000002169.1"/>
    </source>
</evidence>
<evidence type="ECO:0000256" key="4">
    <source>
        <dbReference type="ARBA" id="ARBA00016270"/>
    </source>
</evidence>
<feature type="signal peptide" evidence="10">
    <location>
        <begin position="1"/>
        <end position="32"/>
    </location>
</feature>
<comment type="subcellular location">
    <subcellularLocation>
        <location evidence="1">Cytoplasmic vesicle</location>
        <location evidence="1">Secretory vesicle lumen</location>
    </subcellularLocation>
    <subcellularLocation>
        <location evidence="2">Secreted</location>
    </subcellularLocation>
</comment>
<gene>
    <name evidence="11" type="primary">SEC11C</name>
</gene>
<organism evidence="11 12">
    <name type="scientific">Leptobrachium leishanense</name>
    <name type="common">Leishan spiny toad</name>
    <dbReference type="NCBI Taxonomy" id="445787"/>
    <lineage>
        <taxon>Eukaryota</taxon>
        <taxon>Metazoa</taxon>
        <taxon>Chordata</taxon>
        <taxon>Craniata</taxon>
        <taxon>Vertebrata</taxon>
        <taxon>Euteleostomi</taxon>
        <taxon>Amphibia</taxon>
        <taxon>Batrachia</taxon>
        <taxon>Anura</taxon>
        <taxon>Pelobatoidea</taxon>
        <taxon>Megophryidae</taxon>
        <taxon>Leptobrachium</taxon>
    </lineage>
</organism>
<dbReference type="Ensembl" id="ENSLLET00000002262.1">
    <property type="protein sequence ID" value="ENSLLEP00000002169.1"/>
    <property type="gene ID" value="ENSLLEG00000001353.1"/>
</dbReference>
<evidence type="ECO:0000256" key="9">
    <source>
        <dbReference type="ARBA" id="ARBA00023329"/>
    </source>
</evidence>
<dbReference type="PANTHER" id="PTHR16866:SF2">
    <property type="entry name" value="GASTRIN-RELEASING PEPTIDE"/>
    <property type="match status" value="1"/>
</dbReference>
<dbReference type="InterPro" id="IPR000874">
    <property type="entry name" value="Bombesin"/>
</dbReference>
<dbReference type="OrthoDB" id="10257561at2759"/>
<dbReference type="GO" id="GO:0005184">
    <property type="term" value="F:neuropeptide hormone activity"/>
    <property type="evidence" value="ECO:0007669"/>
    <property type="project" value="TreeGrafter"/>
</dbReference>
<reference evidence="11" key="1">
    <citation type="submission" date="2025-08" db="UniProtKB">
        <authorList>
            <consortium name="Ensembl"/>
        </authorList>
    </citation>
    <scope>IDENTIFICATION</scope>
</reference>
<keyword evidence="5" id="KW-0964">Secreted</keyword>
<accession>A0A8C5LM54</accession>
<comment type="similarity">
    <text evidence="3">Belongs to the bombesin/neuromedin-B/ranatensin family.</text>
</comment>
<evidence type="ECO:0000313" key="12">
    <source>
        <dbReference type="Proteomes" id="UP000694569"/>
    </source>
</evidence>
<keyword evidence="8" id="KW-0027">Amidation</keyword>
<evidence type="ECO:0000256" key="10">
    <source>
        <dbReference type="SAM" id="SignalP"/>
    </source>
</evidence>
<evidence type="ECO:0000256" key="6">
    <source>
        <dbReference type="ARBA" id="ARBA00022685"/>
    </source>
</evidence>
<feature type="chain" id="PRO_5034327043" description="Gastrin-releasing peptide" evidence="10">
    <location>
        <begin position="33"/>
        <end position="159"/>
    </location>
</feature>
<evidence type="ECO:0000256" key="1">
    <source>
        <dbReference type="ARBA" id="ARBA00004263"/>
    </source>
</evidence>
<evidence type="ECO:0000256" key="3">
    <source>
        <dbReference type="ARBA" id="ARBA00010012"/>
    </source>
</evidence>
<evidence type="ECO:0000256" key="7">
    <source>
        <dbReference type="ARBA" id="ARBA00022729"/>
    </source>
</evidence>
<dbReference type="PANTHER" id="PTHR16866">
    <property type="entry name" value="GASTRIN-RELEASING PEPTIDE"/>
    <property type="match status" value="1"/>
</dbReference>
<dbReference type="GO" id="GO:0031410">
    <property type="term" value="C:cytoplasmic vesicle"/>
    <property type="evidence" value="ECO:0007669"/>
    <property type="project" value="UniProtKB-SubCell"/>
</dbReference>
<keyword evidence="7 10" id="KW-0732">Signal</keyword>
<keyword evidence="6" id="KW-0165">Cleavage on pair of basic residues</keyword>
<keyword evidence="12" id="KW-1185">Reference proteome</keyword>
<sequence>MMEGALVFWKYRTLFSLILFTLALFRVHLAQAVPAPQPNIDTSSHSKMSPRGSHWAVGHLMGKKSIEEFPYSYDGGDKVLASAYSEGDSDKPIEGYQQWKEALIALLRILETSESRNTQRFRDTAPYNKKPWDSEDKNNLKEMLDYVYQQMNMRENFQS</sequence>
<dbReference type="PROSITE" id="PS00257">
    <property type="entry name" value="BOMBESIN"/>
    <property type="match status" value="1"/>
</dbReference>
<reference evidence="11" key="2">
    <citation type="submission" date="2025-09" db="UniProtKB">
        <authorList>
            <consortium name="Ensembl"/>
        </authorList>
    </citation>
    <scope>IDENTIFICATION</scope>
</reference>
<dbReference type="Proteomes" id="UP000694569">
    <property type="component" value="Unplaced"/>
</dbReference>
<dbReference type="GeneTree" id="ENSGT00390000015600"/>
<evidence type="ECO:0000256" key="5">
    <source>
        <dbReference type="ARBA" id="ARBA00022525"/>
    </source>
</evidence>
<keyword evidence="9" id="KW-0968">Cytoplasmic vesicle</keyword>
<evidence type="ECO:0000256" key="8">
    <source>
        <dbReference type="ARBA" id="ARBA00022815"/>
    </source>
</evidence>
<dbReference type="AlphaFoldDB" id="A0A8C5LM54"/>
<evidence type="ECO:0000256" key="2">
    <source>
        <dbReference type="ARBA" id="ARBA00004613"/>
    </source>
</evidence>
<name>A0A8C5LM54_9ANUR</name>
<proteinExistence type="inferred from homology"/>
<dbReference type="GO" id="GO:0007218">
    <property type="term" value="P:neuropeptide signaling pathway"/>
    <property type="evidence" value="ECO:0007669"/>
    <property type="project" value="InterPro"/>
</dbReference>
<dbReference type="Pfam" id="PF02044">
    <property type="entry name" value="Bombesin"/>
    <property type="match status" value="1"/>
</dbReference>
<dbReference type="GO" id="GO:0005615">
    <property type="term" value="C:extracellular space"/>
    <property type="evidence" value="ECO:0007669"/>
    <property type="project" value="TreeGrafter"/>
</dbReference>
<protein>
    <recommendedName>
        <fullName evidence="4">Gastrin-releasing peptide</fullName>
    </recommendedName>
</protein>